<dbReference type="RefSeq" id="WP_123957123.1">
    <property type="nucleotide sequence ID" value="NZ_CP015029.1"/>
</dbReference>
<dbReference type="EMBL" id="CP015029">
    <property type="protein sequence ID" value="QIM64873.1"/>
    <property type="molecule type" value="Genomic_DNA"/>
</dbReference>
<evidence type="ECO:0000313" key="4">
    <source>
        <dbReference type="EMBL" id="RPE92201.1"/>
    </source>
</evidence>
<reference evidence="4 5" key="2">
    <citation type="submission" date="2018-11" db="EMBL/GenBank/DDBJ databases">
        <title>Genomic Encyclopedia of Type Strains, Phase IV (KMG-IV): sequencing the most valuable type-strain genomes for metagenomic binning, comparative biology and taxonomic classification.</title>
        <authorList>
            <person name="Goeker M."/>
        </authorList>
    </citation>
    <scope>NUCLEOTIDE SEQUENCE [LARGE SCALE GENOMIC DNA]</scope>
    <source>
        <strain evidence="4 5">DSM 25797</strain>
    </source>
</reference>
<reference evidence="3 6" key="1">
    <citation type="submission" date="2016-03" db="EMBL/GenBank/DDBJ databases">
        <authorList>
            <person name="Hansen M.J."/>
            <person name="Bojesen A.M."/>
            <person name="Planet P."/>
        </authorList>
    </citation>
    <scope>NUCLEOTIDE SEQUENCE [LARGE SCALE GENOMIC DNA]</scope>
    <source>
        <strain evidence="3 6">HPA 21</strain>
    </source>
</reference>
<evidence type="ECO:0000313" key="5">
    <source>
        <dbReference type="Proteomes" id="UP000276901"/>
    </source>
</evidence>
<dbReference type="GO" id="GO:0005886">
    <property type="term" value="C:plasma membrane"/>
    <property type="evidence" value="ECO:0007669"/>
    <property type="project" value="TreeGrafter"/>
</dbReference>
<keyword evidence="2" id="KW-0812">Transmembrane</keyword>
<dbReference type="PANTHER" id="PTHR43298">
    <property type="entry name" value="MULTIDRUG RESISTANCE PROTEIN NORM-RELATED"/>
    <property type="match status" value="1"/>
</dbReference>
<feature type="transmembrane region" description="Helical" evidence="2">
    <location>
        <begin position="262"/>
        <end position="281"/>
    </location>
</feature>
<dbReference type="PANTHER" id="PTHR43298:SF2">
    <property type="entry name" value="FMN_FAD EXPORTER YEEO-RELATED"/>
    <property type="match status" value="1"/>
</dbReference>
<feature type="transmembrane region" description="Helical" evidence="2">
    <location>
        <begin position="123"/>
        <end position="143"/>
    </location>
</feature>
<proteinExistence type="predicted"/>
<organism evidence="3 6">
    <name type="scientific">Frederiksenia canicola</name>
    <dbReference type="NCBI Taxonomy" id="123824"/>
    <lineage>
        <taxon>Bacteria</taxon>
        <taxon>Pseudomonadati</taxon>
        <taxon>Pseudomonadota</taxon>
        <taxon>Gammaproteobacteria</taxon>
        <taxon>Pasteurellales</taxon>
        <taxon>Pasteurellaceae</taxon>
        <taxon>Frederiksenia</taxon>
    </lineage>
</organism>
<gene>
    <name evidence="3" type="ORF">A4G17_05205</name>
    <name evidence="4" type="ORF">EDC49_1486</name>
</gene>
<evidence type="ECO:0000313" key="6">
    <source>
        <dbReference type="Proteomes" id="UP000502287"/>
    </source>
</evidence>
<feature type="transmembrane region" description="Helical" evidence="2">
    <location>
        <begin position="83"/>
        <end position="103"/>
    </location>
</feature>
<feature type="transmembrane region" description="Helical" evidence="2">
    <location>
        <begin position="239"/>
        <end position="256"/>
    </location>
</feature>
<feature type="transmembrane region" description="Helical" evidence="2">
    <location>
        <begin position="184"/>
        <end position="204"/>
    </location>
</feature>
<sequence length="436" mass="50712">MKTLNIRLWFAFLLIALIPAIQNIVRLHFIGEMPNDWGFNIASQIQWLSIIYEVIKEGLLIPLFYMLFLSYKQDNKKLENNTLSGLFIVFIIHIMISTLIFIFTNDLLDQVSLNNQLKEETNIYIKLESIAILFSISSEYLIIYLATLGKIKEMLWFSIIKSFLLILTDTLLISNNIYSMNLGVNGIAISNIIINLILSIYIIFKSELLRNIDKYNKLLDIQWLTSWFKLGAFSGLESLIRNAVFFIMILSMMNKIGEQGTFWITNSIIWGILLAPSMALAEVVKRDIAKDYKNIIHNTRYYLLAIIIFSSLWLISIPIWEPFLFKVLKINNHLVIHLMIIQTTFYIIFMFNNSILDATLIGLGLTKYILLQSIIVNIGYYSIVYALYKQNYIEMNLDNIAYIFGGGMIVDMIPSIWLYKKAIKKYNINLKQIIFR</sequence>
<keyword evidence="2" id="KW-1133">Transmembrane helix</keyword>
<dbReference type="InterPro" id="IPR050222">
    <property type="entry name" value="MATE_MdtK"/>
</dbReference>
<keyword evidence="2" id="KW-0472">Membrane</keyword>
<evidence type="ECO:0000256" key="1">
    <source>
        <dbReference type="ARBA" id="ARBA00022448"/>
    </source>
</evidence>
<dbReference type="KEGG" id="fcl:A4G17_05205"/>
<protein>
    <submittedName>
        <fullName evidence="4">Na+-driven multidrug efflux pump</fullName>
    </submittedName>
</protein>
<evidence type="ECO:0000256" key="2">
    <source>
        <dbReference type="SAM" id="Phobius"/>
    </source>
</evidence>
<evidence type="ECO:0000313" key="3">
    <source>
        <dbReference type="EMBL" id="QIM64873.1"/>
    </source>
</evidence>
<name>A0AAE6X5R9_9PAST</name>
<feature type="transmembrane region" description="Helical" evidence="2">
    <location>
        <begin position="400"/>
        <end position="419"/>
    </location>
</feature>
<accession>A0AAE6X5R9</accession>
<dbReference type="Proteomes" id="UP000502287">
    <property type="component" value="Chromosome"/>
</dbReference>
<feature type="transmembrane region" description="Helical" evidence="2">
    <location>
        <begin position="50"/>
        <end position="71"/>
    </location>
</feature>
<keyword evidence="5" id="KW-1185">Reference proteome</keyword>
<feature type="transmembrane region" description="Helical" evidence="2">
    <location>
        <begin position="335"/>
        <end position="356"/>
    </location>
</feature>
<feature type="transmembrane region" description="Helical" evidence="2">
    <location>
        <begin position="301"/>
        <end position="320"/>
    </location>
</feature>
<dbReference type="Proteomes" id="UP000276901">
    <property type="component" value="Unassembled WGS sequence"/>
</dbReference>
<dbReference type="EMBL" id="RKQT01000003">
    <property type="protein sequence ID" value="RPE92201.1"/>
    <property type="molecule type" value="Genomic_DNA"/>
</dbReference>
<dbReference type="AlphaFoldDB" id="A0AAE6X5R9"/>
<feature type="transmembrane region" description="Helical" evidence="2">
    <location>
        <begin position="368"/>
        <end position="388"/>
    </location>
</feature>
<keyword evidence="1" id="KW-0813">Transport</keyword>
<dbReference type="NCBIfam" id="NF045539">
    <property type="entry name" value="MATE_efflux1"/>
    <property type="match status" value="1"/>
</dbReference>
<feature type="transmembrane region" description="Helical" evidence="2">
    <location>
        <begin position="155"/>
        <end position="178"/>
    </location>
</feature>